<evidence type="ECO:0000256" key="2">
    <source>
        <dbReference type="ARBA" id="ARBA00022679"/>
    </source>
</evidence>
<accession>A0AAE0J303</accession>
<dbReference type="Proteomes" id="UP001286456">
    <property type="component" value="Unassembled WGS sequence"/>
</dbReference>
<feature type="domain" description="Methyltransferase" evidence="3">
    <location>
        <begin position="40"/>
        <end position="150"/>
    </location>
</feature>
<keyword evidence="2" id="KW-0808">Transferase</keyword>
<sequence length="282" mass="31093">MAPAVTDPWSTEAYQHAASFVPKLATKIMQWLDPQKDDVVLDIGCGDGILDVQIAQILAHGQGRLHGIDSSGAMIEAARAKAAADAGVRKAENKCTFEVLDATSLIHTSTLQTQYFTKIFSNAALHWILRPEATREALFRGVKAALAPGGSFAFEMGGLGNVAEIRSALLLAIGRRVGLAKAQEVDPWFFPDEEWMGRMMEETVGGWKIERIEREWRPTPADEGGVEGWVRLMAYQFFQVLPESEREAAIKEVVDVLEIICATPGGGYMYNYVRLRVLARKV</sequence>
<evidence type="ECO:0000313" key="4">
    <source>
        <dbReference type="EMBL" id="KAK3335998.1"/>
    </source>
</evidence>
<comment type="caution">
    <text evidence="4">The sequence shown here is derived from an EMBL/GenBank/DDBJ whole genome shotgun (WGS) entry which is preliminary data.</text>
</comment>
<dbReference type="EMBL" id="JAUEPO010000001">
    <property type="protein sequence ID" value="KAK3335998.1"/>
    <property type="molecule type" value="Genomic_DNA"/>
</dbReference>
<dbReference type="Gene3D" id="3.40.50.150">
    <property type="entry name" value="Vaccinia Virus protein VP39"/>
    <property type="match status" value="1"/>
</dbReference>
<dbReference type="InterPro" id="IPR029063">
    <property type="entry name" value="SAM-dependent_MTases_sf"/>
</dbReference>
<protein>
    <submittedName>
        <fullName evidence="4">S-adenosyl-L-methionine-dependent methyltransferase</fullName>
    </submittedName>
</protein>
<reference evidence="4" key="1">
    <citation type="journal article" date="2023" name="Mol. Phylogenet. Evol.">
        <title>Genome-scale phylogeny and comparative genomics of the fungal order Sordariales.</title>
        <authorList>
            <person name="Hensen N."/>
            <person name="Bonometti L."/>
            <person name="Westerberg I."/>
            <person name="Brannstrom I.O."/>
            <person name="Guillou S."/>
            <person name="Cros-Aarteil S."/>
            <person name="Calhoun S."/>
            <person name="Haridas S."/>
            <person name="Kuo A."/>
            <person name="Mondo S."/>
            <person name="Pangilinan J."/>
            <person name="Riley R."/>
            <person name="LaButti K."/>
            <person name="Andreopoulos B."/>
            <person name="Lipzen A."/>
            <person name="Chen C."/>
            <person name="Yan M."/>
            <person name="Daum C."/>
            <person name="Ng V."/>
            <person name="Clum A."/>
            <person name="Steindorff A."/>
            <person name="Ohm R.A."/>
            <person name="Martin F."/>
            <person name="Silar P."/>
            <person name="Natvig D.O."/>
            <person name="Lalanne C."/>
            <person name="Gautier V."/>
            <person name="Ament-Velasquez S.L."/>
            <person name="Kruys A."/>
            <person name="Hutchinson M.I."/>
            <person name="Powell A.J."/>
            <person name="Barry K."/>
            <person name="Miller A.N."/>
            <person name="Grigoriev I.V."/>
            <person name="Debuchy R."/>
            <person name="Gladieux P."/>
            <person name="Hiltunen Thoren M."/>
            <person name="Johannesson H."/>
        </authorList>
    </citation>
    <scope>NUCLEOTIDE SEQUENCE</scope>
    <source>
        <strain evidence="4">SMH4131-1</strain>
    </source>
</reference>
<dbReference type="GO" id="GO:0008168">
    <property type="term" value="F:methyltransferase activity"/>
    <property type="evidence" value="ECO:0007669"/>
    <property type="project" value="UniProtKB-KW"/>
</dbReference>
<evidence type="ECO:0000313" key="5">
    <source>
        <dbReference type="Proteomes" id="UP001286456"/>
    </source>
</evidence>
<reference evidence="4" key="2">
    <citation type="submission" date="2023-06" db="EMBL/GenBank/DDBJ databases">
        <authorList>
            <consortium name="Lawrence Berkeley National Laboratory"/>
            <person name="Haridas S."/>
            <person name="Hensen N."/>
            <person name="Bonometti L."/>
            <person name="Westerberg I."/>
            <person name="Brannstrom I.O."/>
            <person name="Guillou S."/>
            <person name="Cros-Aarteil S."/>
            <person name="Calhoun S."/>
            <person name="Kuo A."/>
            <person name="Mondo S."/>
            <person name="Pangilinan J."/>
            <person name="Riley R."/>
            <person name="Labutti K."/>
            <person name="Andreopoulos B."/>
            <person name="Lipzen A."/>
            <person name="Chen C."/>
            <person name="Yanf M."/>
            <person name="Daum C."/>
            <person name="Ng V."/>
            <person name="Clum A."/>
            <person name="Steindorff A."/>
            <person name="Ohm R."/>
            <person name="Martin F."/>
            <person name="Silar P."/>
            <person name="Natvig D."/>
            <person name="Lalanne C."/>
            <person name="Gautier V."/>
            <person name="Ament-Velasquez S.L."/>
            <person name="Kruys A."/>
            <person name="Hutchinson M.I."/>
            <person name="Powell A.J."/>
            <person name="Barry K."/>
            <person name="Miller A.N."/>
            <person name="Grigoriev I.V."/>
            <person name="Debuchy R."/>
            <person name="Gladieux P."/>
            <person name="Thoren M.H."/>
            <person name="Johannesson H."/>
        </authorList>
    </citation>
    <scope>NUCLEOTIDE SEQUENCE</scope>
    <source>
        <strain evidence="4">SMH4131-1</strain>
    </source>
</reference>
<organism evidence="4 5">
    <name type="scientific">Cercophora scortea</name>
    <dbReference type="NCBI Taxonomy" id="314031"/>
    <lineage>
        <taxon>Eukaryota</taxon>
        <taxon>Fungi</taxon>
        <taxon>Dikarya</taxon>
        <taxon>Ascomycota</taxon>
        <taxon>Pezizomycotina</taxon>
        <taxon>Sordariomycetes</taxon>
        <taxon>Sordariomycetidae</taxon>
        <taxon>Sordariales</taxon>
        <taxon>Lasiosphaeriaceae</taxon>
        <taxon>Cercophora</taxon>
    </lineage>
</organism>
<keyword evidence="1 4" id="KW-0489">Methyltransferase</keyword>
<gene>
    <name evidence="4" type="ORF">B0T19DRAFT_25353</name>
</gene>
<dbReference type="PANTHER" id="PTHR43861">
    <property type="entry name" value="TRANS-ACONITATE 2-METHYLTRANSFERASE-RELATED"/>
    <property type="match status" value="1"/>
</dbReference>
<proteinExistence type="predicted"/>
<evidence type="ECO:0000259" key="3">
    <source>
        <dbReference type="Pfam" id="PF13649"/>
    </source>
</evidence>
<dbReference type="GO" id="GO:0032259">
    <property type="term" value="P:methylation"/>
    <property type="evidence" value="ECO:0007669"/>
    <property type="project" value="UniProtKB-KW"/>
</dbReference>
<dbReference type="PANTHER" id="PTHR43861:SF1">
    <property type="entry name" value="TRANS-ACONITATE 2-METHYLTRANSFERASE"/>
    <property type="match status" value="1"/>
</dbReference>
<evidence type="ECO:0000256" key="1">
    <source>
        <dbReference type="ARBA" id="ARBA00022603"/>
    </source>
</evidence>
<dbReference type="CDD" id="cd02440">
    <property type="entry name" value="AdoMet_MTases"/>
    <property type="match status" value="1"/>
</dbReference>
<dbReference type="Pfam" id="PF13649">
    <property type="entry name" value="Methyltransf_25"/>
    <property type="match status" value="1"/>
</dbReference>
<dbReference type="AlphaFoldDB" id="A0AAE0J303"/>
<dbReference type="SUPFAM" id="SSF53335">
    <property type="entry name" value="S-adenosyl-L-methionine-dependent methyltransferases"/>
    <property type="match status" value="1"/>
</dbReference>
<keyword evidence="5" id="KW-1185">Reference proteome</keyword>
<name>A0AAE0J303_9PEZI</name>
<dbReference type="InterPro" id="IPR041698">
    <property type="entry name" value="Methyltransf_25"/>
</dbReference>